<dbReference type="GO" id="GO:0003677">
    <property type="term" value="F:DNA binding"/>
    <property type="evidence" value="ECO:0007669"/>
    <property type="project" value="InterPro"/>
</dbReference>
<dbReference type="CDD" id="cd00093">
    <property type="entry name" value="HTH_XRE"/>
    <property type="match status" value="1"/>
</dbReference>
<feature type="domain" description="HTH cro/C1-type" evidence="1">
    <location>
        <begin position="15"/>
        <end position="69"/>
    </location>
</feature>
<dbReference type="KEGG" id="dfo:Dform_01461"/>
<dbReference type="SMART" id="SM00530">
    <property type="entry name" value="HTH_XRE"/>
    <property type="match status" value="1"/>
</dbReference>
<dbReference type="Pfam" id="PF01381">
    <property type="entry name" value="HTH_3"/>
    <property type="match status" value="1"/>
</dbReference>
<evidence type="ECO:0000313" key="3">
    <source>
        <dbReference type="Proteomes" id="UP000185934"/>
    </source>
</evidence>
<dbReference type="STRING" id="1839801.Dform_01461"/>
<accession>A0A1P8F8M5</accession>
<dbReference type="PROSITE" id="PS50943">
    <property type="entry name" value="HTH_CROC1"/>
    <property type="match status" value="1"/>
</dbReference>
<evidence type="ECO:0000313" key="2">
    <source>
        <dbReference type="EMBL" id="APV44783.1"/>
    </source>
</evidence>
<dbReference type="InterPro" id="IPR001387">
    <property type="entry name" value="Cro/C1-type_HTH"/>
</dbReference>
<organism evidence="2 3">
    <name type="scientific">Dehalogenimonas formicexedens</name>
    <dbReference type="NCBI Taxonomy" id="1839801"/>
    <lineage>
        <taxon>Bacteria</taxon>
        <taxon>Bacillati</taxon>
        <taxon>Chloroflexota</taxon>
        <taxon>Dehalococcoidia</taxon>
        <taxon>Dehalococcoidales</taxon>
        <taxon>Dehalococcoidaceae</taxon>
        <taxon>Dehalogenimonas</taxon>
    </lineage>
</organism>
<dbReference type="EMBL" id="CP018258">
    <property type="protein sequence ID" value="APV44783.1"/>
    <property type="molecule type" value="Genomic_DNA"/>
</dbReference>
<dbReference type="AlphaFoldDB" id="A0A1P8F8M5"/>
<dbReference type="Gene3D" id="1.10.260.40">
    <property type="entry name" value="lambda repressor-like DNA-binding domains"/>
    <property type="match status" value="1"/>
</dbReference>
<dbReference type="RefSeq" id="WP_076004413.1">
    <property type="nucleotide sequence ID" value="NZ_CP018258.1"/>
</dbReference>
<dbReference type="Proteomes" id="UP000185934">
    <property type="component" value="Chromosome"/>
</dbReference>
<dbReference type="OrthoDB" id="572992at2"/>
<proteinExistence type="predicted"/>
<protein>
    <submittedName>
        <fullName evidence="2">Helix-turn-helix protein</fullName>
    </submittedName>
</protein>
<gene>
    <name evidence="2" type="ORF">Dform_01461</name>
</gene>
<dbReference type="SUPFAM" id="SSF47413">
    <property type="entry name" value="lambda repressor-like DNA-binding domains"/>
    <property type="match status" value="1"/>
</dbReference>
<keyword evidence="3" id="KW-1185">Reference proteome</keyword>
<evidence type="ECO:0000259" key="1">
    <source>
        <dbReference type="PROSITE" id="PS50943"/>
    </source>
</evidence>
<dbReference type="InterPro" id="IPR010982">
    <property type="entry name" value="Lambda_DNA-bd_dom_sf"/>
</dbReference>
<name>A0A1P8F8M5_9CHLR</name>
<reference evidence="3" key="1">
    <citation type="submission" date="2016-11" db="EMBL/GenBank/DDBJ databases">
        <title>Dehalogenimonas formicexedens sp. nov., a chlorinated alkane respiring bacterium isolated from contaminated groundwater.</title>
        <authorList>
            <person name="Key T.A."/>
            <person name="Bowman K.S."/>
            <person name="Lee I."/>
            <person name="Chun J."/>
            <person name="Albuquerque L."/>
            <person name="da Costa M.S."/>
            <person name="Rainey F.A."/>
            <person name="Moe W.M."/>
        </authorList>
    </citation>
    <scope>NUCLEOTIDE SEQUENCE [LARGE SCALE GENOMIC DNA]</scope>
    <source>
        <strain evidence="3">NSZ-14</strain>
    </source>
</reference>
<sequence length="82" mass="9203">MNNNTSLEQSIVKRLSEYRRLSGVTQEELATRIGTKQPVISEFERMMNPPTLGFIERVANALGVEIKIRIQPGHTDDIYGGS</sequence>